<evidence type="ECO:0000256" key="4">
    <source>
        <dbReference type="SAM" id="Phobius"/>
    </source>
</evidence>
<feature type="transmembrane region" description="Helical" evidence="4">
    <location>
        <begin position="27"/>
        <end position="49"/>
    </location>
</feature>
<protein>
    <submittedName>
        <fullName evidence="8">BPI2 domain-containing protein</fullName>
    </submittedName>
</protein>
<organism evidence="7 8">
    <name type="scientific">Panagrellus redivivus</name>
    <name type="common">Microworm</name>
    <dbReference type="NCBI Taxonomy" id="6233"/>
    <lineage>
        <taxon>Eukaryota</taxon>
        <taxon>Metazoa</taxon>
        <taxon>Ecdysozoa</taxon>
        <taxon>Nematoda</taxon>
        <taxon>Chromadorea</taxon>
        <taxon>Rhabditida</taxon>
        <taxon>Tylenchina</taxon>
        <taxon>Panagrolaimomorpha</taxon>
        <taxon>Panagrolaimoidea</taxon>
        <taxon>Panagrolaimidae</taxon>
        <taxon>Panagrellus</taxon>
    </lineage>
</organism>
<reference evidence="8" key="2">
    <citation type="submission" date="2020-10" db="UniProtKB">
        <authorList>
            <consortium name="WormBaseParasite"/>
        </authorList>
    </citation>
    <scope>IDENTIFICATION</scope>
</reference>
<evidence type="ECO:0000259" key="6">
    <source>
        <dbReference type="SMART" id="SM00329"/>
    </source>
</evidence>
<keyword evidence="4" id="KW-0812">Transmembrane</keyword>
<dbReference type="AlphaFoldDB" id="A0A7E4UTC9"/>
<dbReference type="SUPFAM" id="SSF55394">
    <property type="entry name" value="Bactericidal permeability-increasing protein, BPI"/>
    <property type="match status" value="2"/>
</dbReference>
<dbReference type="GO" id="GO:0008289">
    <property type="term" value="F:lipid binding"/>
    <property type="evidence" value="ECO:0007669"/>
    <property type="project" value="InterPro"/>
</dbReference>
<dbReference type="Proteomes" id="UP000492821">
    <property type="component" value="Unassembled WGS sequence"/>
</dbReference>
<proteinExistence type="inferred from homology"/>
<dbReference type="Pfam" id="PF02886">
    <property type="entry name" value="LBP_BPI_CETP_C"/>
    <property type="match status" value="1"/>
</dbReference>
<evidence type="ECO:0000256" key="3">
    <source>
        <dbReference type="SAM" id="MobiDB-lite"/>
    </source>
</evidence>
<evidence type="ECO:0000256" key="1">
    <source>
        <dbReference type="ARBA" id="ARBA00007292"/>
    </source>
</evidence>
<dbReference type="SMART" id="SM00328">
    <property type="entry name" value="BPI1"/>
    <property type="match status" value="1"/>
</dbReference>
<dbReference type="Gene3D" id="3.15.10.10">
    <property type="entry name" value="Bactericidal permeability-increasing protein, domain 1"/>
    <property type="match status" value="1"/>
</dbReference>
<dbReference type="WBParaSite" id="Pan_g12607.t1">
    <property type="protein sequence ID" value="Pan_g12607.t1"/>
    <property type="gene ID" value="Pan_g12607"/>
</dbReference>
<evidence type="ECO:0000313" key="8">
    <source>
        <dbReference type="WBParaSite" id="Pan_g12607.t1"/>
    </source>
</evidence>
<reference evidence="7" key="1">
    <citation type="journal article" date="2013" name="Genetics">
        <title>The draft genome and transcriptome of Panagrellus redivivus are shaped by the harsh demands of a free-living lifestyle.</title>
        <authorList>
            <person name="Srinivasan J."/>
            <person name="Dillman A.R."/>
            <person name="Macchietto M.G."/>
            <person name="Heikkinen L."/>
            <person name="Lakso M."/>
            <person name="Fracchia K.M."/>
            <person name="Antoshechkin I."/>
            <person name="Mortazavi A."/>
            <person name="Wong G."/>
            <person name="Sternberg P.W."/>
        </authorList>
    </citation>
    <scope>NUCLEOTIDE SEQUENCE [LARGE SCALE GENOMIC DNA]</scope>
    <source>
        <strain evidence="7">MT8872</strain>
    </source>
</reference>
<sequence length="623" mass="70166">MVSCFRRIWMKTDAAVEGERCRMTSKITLITFGMLTFIFVSLCLLSTVVNGQQTPRPVTAINGRNGPPPLAPLPQPQPQPQPTADQLVSPLLFQNTDPNNAGIYLRLMPTGLAYLREIGMKVVNDEVLKISLPTITETIDAGQVSIFNAYVSKYWPPVEYSLDLVAPNTFTWTMSKMHLRASGEFEARINGALLLPTVPIRGQFETLLGHISLSISVRLLRSATGVPQVQSVYCNTQIGYVDLNVRNTGVLTDFFINSFKAFLIAHFKPTVEGRMCQMIKKIIDEDMNGIMSTMPLKVRINENNLDIIGQTFGISEIKSLDKFSPKGERNLTLLNFVNQLRERNLILDFALNDEPNINQGAILMKSRGEISYRGLGGTPFFPPNVVIPPPHGVHMVEFYGTDYIANSMLYHAFRQKYMDVTVGPESSPQLKDLLYTTCPTGFCLGEYLGALGEQFPDRQVEIRFTARKAPILVFVEKRARFRLHGRMSMYVRPQNATQVKMEVIRSDTTMTANVNLWIQKQHIVGNASIENLDFKLIESKVDDVDQAVFSDLGLFGAEFLEKLLTEILQMGLVMPTMRGVVLKSPKLTIHDRYIRVQTYFKLDERYAERLIQGAVRQTLNHVG</sequence>
<name>A0A7E4UTC9_PANRE</name>
<dbReference type="InterPro" id="IPR017942">
    <property type="entry name" value="Lipid-bd_serum_glycop_N"/>
</dbReference>
<feature type="domain" description="Lipid-binding serum glycoprotein C-terminal" evidence="6">
    <location>
        <begin position="390"/>
        <end position="598"/>
    </location>
</feature>
<dbReference type="GO" id="GO:0005615">
    <property type="term" value="C:extracellular space"/>
    <property type="evidence" value="ECO:0007669"/>
    <property type="project" value="TreeGrafter"/>
</dbReference>
<dbReference type="InterPro" id="IPR017943">
    <property type="entry name" value="Bactericidal_perm-incr_a/b_dom"/>
</dbReference>
<dbReference type="Pfam" id="PF01273">
    <property type="entry name" value="LBP_BPI_CETP"/>
    <property type="match status" value="1"/>
</dbReference>
<dbReference type="InterPro" id="IPR001124">
    <property type="entry name" value="Lipid-bd_serum_glycop_C"/>
</dbReference>
<dbReference type="InterPro" id="IPR032942">
    <property type="entry name" value="BPI/LBP/Plunc"/>
</dbReference>
<feature type="compositionally biased region" description="Pro residues" evidence="3">
    <location>
        <begin position="66"/>
        <end position="81"/>
    </location>
</feature>
<dbReference type="PANTHER" id="PTHR10504:SF137">
    <property type="entry name" value="BPI FOLD-CONTAINING FAMILY C PROTEIN"/>
    <property type="match status" value="1"/>
</dbReference>
<dbReference type="SMART" id="SM00329">
    <property type="entry name" value="BPI2"/>
    <property type="match status" value="1"/>
</dbReference>
<keyword evidence="2" id="KW-1015">Disulfide bond</keyword>
<feature type="domain" description="Lipid-binding serum glycoprotein N-terminal" evidence="5">
    <location>
        <begin position="106"/>
        <end position="328"/>
    </location>
</feature>
<evidence type="ECO:0000313" key="7">
    <source>
        <dbReference type="Proteomes" id="UP000492821"/>
    </source>
</evidence>
<dbReference type="PANTHER" id="PTHR10504">
    <property type="entry name" value="BACTERICIDAL PERMEABILITY-INCREASING BPI PROTEIN-RELATED"/>
    <property type="match status" value="1"/>
</dbReference>
<evidence type="ECO:0000259" key="5">
    <source>
        <dbReference type="SMART" id="SM00328"/>
    </source>
</evidence>
<keyword evidence="4" id="KW-0472">Membrane</keyword>
<feature type="region of interest" description="Disordered" evidence="3">
    <location>
        <begin position="56"/>
        <end position="85"/>
    </location>
</feature>
<dbReference type="Gene3D" id="3.15.20.10">
    <property type="entry name" value="Bactericidal permeability-increasing protein, domain 2"/>
    <property type="match status" value="1"/>
</dbReference>
<comment type="similarity">
    <text evidence="1">Belongs to the BPI/LBP/Plunc superfamily. BPI/LBP family.</text>
</comment>
<evidence type="ECO:0000256" key="2">
    <source>
        <dbReference type="ARBA" id="ARBA00023157"/>
    </source>
</evidence>
<keyword evidence="7" id="KW-1185">Reference proteome</keyword>
<keyword evidence="4" id="KW-1133">Transmembrane helix</keyword>
<accession>A0A7E4UTC9</accession>